<evidence type="ECO:0000313" key="2">
    <source>
        <dbReference type="EMBL" id="MCI35824.1"/>
    </source>
</evidence>
<evidence type="ECO:0000256" key="1">
    <source>
        <dbReference type="SAM" id="MobiDB-lite"/>
    </source>
</evidence>
<reference evidence="2 3" key="1">
    <citation type="journal article" date="2018" name="Front. Plant Sci.">
        <title>Red Clover (Trifolium pratense) and Zigzag Clover (T. medium) - A Picture of Genomic Similarities and Differences.</title>
        <authorList>
            <person name="Dluhosova J."/>
            <person name="Istvanek J."/>
            <person name="Nedelnik J."/>
            <person name="Repkova J."/>
        </authorList>
    </citation>
    <scope>NUCLEOTIDE SEQUENCE [LARGE SCALE GENOMIC DNA]</scope>
    <source>
        <strain evidence="3">cv. 10/8</strain>
        <tissue evidence="2">Leaf</tissue>
    </source>
</reference>
<sequence length="129" mass="13889">NKNKAKGRTKALLSQSGPGSSSSPVGGQACSSEQRETPQKRVRQDDSVVDLTDSEAKFVLPNCFGTRGFLEKYPPVVADTEKSIILGMTPAAREAQLVRDTAAVMRLLETALVLNNEETCPAAELKKLQ</sequence>
<comment type="caution">
    <text evidence="2">The sequence shown here is derived from an EMBL/GenBank/DDBJ whole genome shotgun (WGS) entry which is preliminary data.</text>
</comment>
<protein>
    <submittedName>
        <fullName evidence="2">Uncharacterized protein</fullName>
    </submittedName>
</protein>
<feature type="compositionally biased region" description="Low complexity" evidence="1">
    <location>
        <begin position="14"/>
        <end position="28"/>
    </location>
</feature>
<evidence type="ECO:0000313" key="3">
    <source>
        <dbReference type="Proteomes" id="UP000265520"/>
    </source>
</evidence>
<feature type="region of interest" description="Disordered" evidence="1">
    <location>
        <begin position="1"/>
        <end position="46"/>
    </location>
</feature>
<accession>A0A392RIF7</accession>
<dbReference type="Proteomes" id="UP000265520">
    <property type="component" value="Unassembled WGS sequence"/>
</dbReference>
<proteinExistence type="predicted"/>
<dbReference type="AlphaFoldDB" id="A0A392RIF7"/>
<feature type="compositionally biased region" description="Basic and acidic residues" evidence="1">
    <location>
        <begin position="33"/>
        <end position="46"/>
    </location>
</feature>
<feature type="non-terminal residue" evidence="2">
    <location>
        <position position="129"/>
    </location>
</feature>
<name>A0A392RIF7_9FABA</name>
<feature type="non-terminal residue" evidence="2">
    <location>
        <position position="1"/>
    </location>
</feature>
<organism evidence="2 3">
    <name type="scientific">Trifolium medium</name>
    <dbReference type="NCBI Taxonomy" id="97028"/>
    <lineage>
        <taxon>Eukaryota</taxon>
        <taxon>Viridiplantae</taxon>
        <taxon>Streptophyta</taxon>
        <taxon>Embryophyta</taxon>
        <taxon>Tracheophyta</taxon>
        <taxon>Spermatophyta</taxon>
        <taxon>Magnoliopsida</taxon>
        <taxon>eudicotyledons</taxon>
        <taxon>Gunneridae</taxon>
        <taxon>Pentapetalae</taxon>
        <taxon>rosids</taxon>
        <taxon>fabids</taxon>
        <taxon>Fabales</taxon>
        <taxon>Fabaceae</taxon>
        <taxon>Papilionoideae</taxon>
        <taxon>50 kb inversion clade</taxon>
        <taxon>NPAAA clade</taxon>
        <taxon>Hologalegina</taxon>
        <taxon>IRL clade</taxon>
        <taxon>Trifolieae</taxon>
        <taxon>Trifolium</taxon>
    </lineage>
</organism>
<keyword evidence="3" id="KW-1185">Reference proteome</keyword>
<dbReference type="EMBL" id="LXQA010227478">
    <property type="protein sequence ID" value="MCI35824.1"/>
    <property type="molecule type" value="Genomic_DNA"/>
</dbReference>